<dbReference type="PANTHER" id="PTHR34387:SF1">
    <property type="entry name" value="PERIPLASMIC IMMUNOGENIC PROTEIN"/>
    <property type="match status" value="1"/>
</dbReference>
<accession>A0A0B4X1R6</accession>
<dbReference type="AlphaFoldDB" id="A0A0B4X1R6"/>
<keyword evidence="3" id="KW-1185">Reference proteome</keyword>
<organism evidence="2 3">
    <name type="scientific">Rhizobium gallicum bv. gallicum R602sp</name>
    <dbReference type="NCBI Taxonomy" id="1041138"/>
    <lineage>
        <taxon>Bacteria</taxon>
        <taxon>Pseudomonadati</taxon>
        <taxon>Pseudomonadota</taxon>
        <taxon>Alphaproteobacteria</taxon>
        <taxon>Hyphomicrobiales</taxon>
        <taxon>Rhizobiaceae</taxon>
        <taxon>Rhizobium/Agrobacterium group</taxon>
        <taxon>Rhizobium</taxon>
    </lineage>
</organism>
<dbReference type="InterPro" id="IPR052022">
    <property type="entry name" value="26kDa_periplasmic_antigen"/>
</dbReference>
<reference evidence="2 3" key="1">
    <citation type="submission" date="2013-11" db="EMBL/GenBank/DDBJ databases">
        <title>Complete genome sequence of Rhizobium gallicum bv. gallicum R602.</title>
        <authorList>
            <person name="Bustos P."/>
            <person name="Santamaria R.I."/>
            <person name="Lozano L."/>
            <person name="Acosta J.L."/>
            <person name="Ormeno-Orrillo E."/>
            <person name="Rogel M.A."/>
            <person name="Romero D."/>
            <person name="Cevallos M.A."/>
            <person name="Martinez-Romero E."/>
            <person name="Gonzalez V."/>
        </authorList>
    </citation>
    <scope>NUCLEOTIDE SEQUENCE [LARGE SCALE GENOMIC DNA]</scope>
    <source>
        <strain evidence="2 3">R602</strain>
    </source>
</reference>
<sequence>MALRTIRNVAFGMLIGMPAALAGASASAADETKPREAVIMVSGEGESALAPDMAVLNLAVVKQAKTAREALDENNKAMAGVLAALKKGGIADKDLQTSGFSVQPQYNYPQNNDGQPKPPELISYQVSNGLTVRVRDLGELGGIIDQAVTLGVNQGGDIQFTNDKPNAAIEAARKDAVAAAIKKAKTLTEAAGVKLGRIIEISENSVRPLPQPVYRAAMMKEASDAAVPVQGGENAYNVTVNVTFALEQ</sequence>
<protein>
    <recommendedName>
        <fullName evidence="4">Periplasmic immunogenic protein</fullName>
    </recommendedName>
</protein>
<dbReference type="PANTHER" id="PTHR34387">
    <property type="entry name" value="SLR1258 PROTEIN"/>
    <property type="match status" value="1"/>
</dbReference>
<feature type="chain" id="PRO_5002097308" description="Periplasmic immunogenic protein" evidence="1">
    <location>
        <begin position="29"/>
        <end position="248"/>
    </location>
</feature>
<evidence type="ECO:0000256" key="1">
    <source>
        <dbReference type="SAM" id="SignalP"/>
    </source>
</evidence>
<name>A0A0B4X1R6_9HYPH</name>
<evidence type="ECO:0000313" key="2">
    <source>
        <dbReference type="EMBL" id="AJD41884.1"/>
    </source>
</evidence>
<dbReference type="InterPro" id="IPR007497">
    <property type="entry name" value="SIMPL/DUF541"/>
</dbReference>
<keyword evidence="1" id="KW-0732">Signal</keyword>
<dbReference type="GO" id="GO:0006974">
    <property type="term" value="P:DNA damage response"/>
    <property type="evidence" value="ECO:0007669"/>
    <property type="project" value="TreeGrafter"/>
</dbReference>
<dbReference type="EMBL" id="CP006877">
    <property type="protein sequence ID" value="AJD41884.1"/>
    <property type="molecule type" value="Genomic_DNA"/>
</dbReference>
<dbReference type="Proteomes" id="UP000031368">
    <property type="component" value="Chromosome"/>
</dbReference>
<dbReference type="Pfam" id="PF04402">
    <property type="entry name" value="SIMPL"/>
    <property type="match status" value="1"/>
</dbReference>
<dbReference type="Gene3D" id="3.30.110.170">
    <property type="entry name" value="Protein of unknown function (DUF541), domain 1"/>
    <property type="match status" value="1"/>
</dbReference>
<dbReference type="HOGENOM" id="CLU_080344_4_0_5"/>
<gene>
    <name evidence="2" type="ORF">RGR602_CH02561</name>
</gene>
<dbReference type="KEGG" id="rga:RGR602_CH02561"/>
<evidence type="ECO:0000313" key="3">
    <source>
        <dbReference type="Proteomes" id="UP000031368"/>
    </source>
</evidence>
<dbReference type="Gene3D" id="3.30.70.2970">
    <property type="entry name" value="Protein of unknown function (DUF541), domain 2"/>
    <property type="match status" value="1"/>
</dbReference>
<evidence type="ECO:0008006" key="4">
    <source>
        <dbReference type="Google" id="ProtNLM"/>
    </source>
</evidence>
<proteinExistence type="predicted"/>
<feature type="signal peptide" evidence="1">
    <location>
        <begin position="1"/>
        <end position="28"/>
    </location>
</feature>